<gene>
    <name evidence="1" type="ORF">ME3_234</name>
</gene>
<organism evidence="1 2">
    <name type="scientific">Acinetobacter phage vB_AbaM_ME3</name>
    <dbReference type="NCBI Taxonomy" id="1837876"/>
    <lineage>
        <taxon>Viruses</taxon>
        <taxon>Duplodnaviria</taxon>
        <taxon>Heunggongvirae</taxon>
        <taxon>Uroviricota</taxon>
        <taxon>Caudoviricetes</taxon>
        <taxon>Metrivirus</taxon>
        <taxon>Metrivirus ME3</taxon>
    </lineage>
</organism>
<dbReference type="EMBL" id="KU935715">
    <property type="protein sequence ID" value="AND75395.1"/>
    <property type="molecule type" value="Genomic_DNA"/>
</dbReference>
<sequence length="202" mass="22619">MLGRGKYHLTTQKLKNWVLLDVPQILDLDKVDNTSDIDKPLSISQKQYIDLREQAVRDTFNPAIQNLNNTKADLVNGMISLSQLPITMLDPHSITVNMVDIQNEMLNKISNNNVDYVDMELDRKIEEHTTSEDPHSIKPYVDSKVSTLESTLNSTITSGLSTKVDSARLPSNISLSVIDDFNLKISVRGSDDVVRSVILPLT</sequence>
<dbReference type="Proteomes" id="UP000225947">
    <property type="component" value="Segment"/>
</dbReference>
<reference evidence="2" key="1">
    <citation type="submission" date="2016-03" db="EMBL/GenBank/DDBJ databases">
        <title>Characterization of Acinetobacter baumannii phage vB_AbaM_ME3.</title>
        <authorList>
            <person name="Buttimer C.T.H."/>
            <person name="Elbreki M."/>
            <person name="Coffey A."/>
        </authorList>
    </citation>
    <scope>NUCLEOTIDE SEQUENCE [LARGE SCALE GENOMIC DNA]</scope>
</reference>
<evidence type="ECO:0000313" key="2">
    <source>
        <dbReference type="Proteomes" id="UP000225947"/>
    </source>
</evidence>
<name>A0A172Q0M5_9CAUD</name>
<proteinExistence type="predicted"/>
<evidence type="ECO:0000313" key="1">
    <source>
        <dbReference type="EMBL" id="AND75395.1"/>
    </source>
</evidence>
<keyword evidence="2" id="KW-1185">Reference proteome</keyword>
<accession>A0A172Q0M5</accession>
<protein>
    <submittedName>
        <fullName evidence="1">Uncharacterized protein</fullName>
    </submittedName>
</protein>